<feature type="non-terminal residue" evidence="4">
    <location>
        <position position="111"/>
    </location>
</feature>
<evidence type="ECO:0000256" key="1">
    <source>
        <dbReference type="ARBA" id="ARBA00038228"/>
    </source>
</evidence>
<dbReference type="OrthoDB" id="265761at2759"/>
<keyword evidence="3" id="KW-0732">Signal</keyword>
<proteinExistence type="inferred from homology"/>
<protein>
    <recommendedName>
        <fullName evidence="2">Protein THEM6</fullName>
    </recommendedName>
</protein>
<evidence type="ECO:0000256" key="3">
    <source>
        <dbReference type="SAM" id="SignalP"/>
    </source>
</evidence>
<accession>A0A7T8GTQ0</accession>
<feature type="signal peptide" evidence="3">
    <location>
        <begin position="1"/>
        <end position="20"/>
    </location>
</feature>
<evidence type="ECO:0000256" key="2">
    <source>
        <dbReference type="ARBA" id="ARBA00041112"/>
    </source>
</evidence>
<dbReference type="InterPro" id="IPR029069">
    <property type="entry name" value="HotDog_dom_sf"/>
</dbReference>
<name>A0A7T8GTQ0_CALRO</name>
<sequence length="111" mass="12788">YRRSINLFCMFSVISRVVWWDESSIYFEHRFITPGDHFVRAIAYSHCYIGNCDVEGMMRDLNVQRWMEFMSSSSGKLKQELLSDSNLQGITLNASSENLASINDGPTSKHL</sequence>
<dbReference type="InterPro" id="IPR051490">
    <property type="entry name" value="THEM6_lcsJ_thioesterase"/>
</dbReference>
<keyword evidence="5" id="KW-1185">Reference proteome</keyword>
<evidence type="ECO:0000313" key="4">
    <source>
        <dbReference type="EMBL" id="QQP37610.1"/>
    </source>
</evidence>
<comment type="similarity">
    <text evidence="1">Belongs to the THEM6 family.</text>
</comment>
<dbReference type="PANTHER" id="PTHR12475:SF4">
    <property type="entry name" value="PROTEIN THEM6"/>
    <property type="match status" value="1"/>
</dbReference>
<dbReference type="SUPFAM" id="SSF54637">
    <property type="entry name" value="Thioesterase/thiol ester dehydrase-isomerase"/>
    <property type="match status" value="1"/>
</dbReference>
<dbReference type="EMBL" id="CP045901">
    <property type="protein sequence ID" value="QQP37610.1"/>
    <property type="molecule type" value="Genomic_DNA"/>
</dbReference>
<evidence type="ECO:0000313" key="5">
    <source>
        <dbReference type="Proteomes" id="UP000595437"/>
    </source>
</evidence>
<dbReference type="Proteomes" id="UP000595437">
    <property type="component" value="Chromosome 12"/>
</dbReference>
<feature type="chain" id="PRO_5031169818" description="Protein THEM6" evidence="3">
    <location>
        <begin position="21"/>
        <end position="111"/>
    </location>
</feature>
<dbReference type="PANTHER" id="PTHR12475">
    <property type="match status" value="1"/>
</dbReference>
<gene>
    <name evidence="4" type="ORF">FKW44_017931</name>
</gene>
<dbReference type="Pfam" id="PF13279">
    <property type="entry name" value="4HBT_2"/>
    <property type="match status" value="1"/>
</dbReference>
<organism evidence="4 5">
    <name type="scientific">Caligus rogercresseyi</name>
    <name type="common">Sea louse</name>
    <dbReference type="NCBI Taxonomy" id="217165"/>
    <lineage>
        <taxon>Eukaryota</taxon>
        <taxon>Metazoa</taxon>
        <taxon>Ecdysozoa</taxon>
        <taxon>Arthropoda</taxon>
        <taxon>Crustacea</taxon>
        <taxon>Multicrustacea</taxon>
        <taxon>Hexanauplia</taxon>
        <taxon>Copepoda</taxon>
        <taxon>Siphonostomatoida</taxon>
        <taxon>Caligidae</taxon>
        <taxon>Caligus</taxon>
    </lineage>
</organism>
<dbReference type="AlphaFoldDB" id="A0A7T8GTQ0"/>
<reference evidence="5" key="1">
    <citation type="submission" date="2021-01" db="EMBL/GenBank/DDBJ databases">
        <title>Caligus Genome Assembly.</title>
        <authorList>
            <person name="Gallardo-Escarate C."/>
        </authorList>
    </citation>
    <scope>NUCLEOTIDE SEQUENCE [LARGE SCALE GENOMIC DNA]</scope>
</reference>